<feature type="compositionally biased region" description="Pro residues" evidence="3">
    <location>
        <begin position="4650"/>
        <end position="4660"/>
    </location>
</feature>
<protein>
    <recommendedName>
        <fullName evidence="4">MucBP domain-containing protein</fullName>
    </recommendedName>
</protein>
<feature type="domain" description="MucBP" evidence="4">
    <location>
        <begin position="2526"/>
        <end position="2599"/>
    </location>
</feature>
<feature type="domain" description="MucBP" evidence="4">
    <location>
        <begin position="2604"/>
        <end position="2676"/>
    </location>
</feature>
<keyword evidence="2" id="KW-0677">Repeat</keyword>
<proteinExistence type="predicted"/>
<dbReference type="EMBL" id="BLLH01000005">
    <property type="protein sequence ID" value="GFH40756.1"/>
    <property type="molecule type" value="Genomic_DNA"/>
</dbReference>
<sequence length="4737" mass="488490">MKNRQYQLLKRARLERRRTHFRTWKSGKNWVYASSVIAALAGGPMVLARDFVRADEIEKVVPMPHYETNQADKSDETNTPTQNTSDSQIAPVTPPEIMPPSDTVPEKEQAVVTHEQTQMTDTPTAAELPAVLLAFTQTIQLMMPDGSNQTLSQTADEGTAFATVDLSKYARAGYVMTVNGQAVSQIAASTATSDELITVDFEKSKVETLSDDTIATNPAENSQISDTSEVTAQQDSLAKQTAPATTSAPLPETQKIVETPTPEIVSIYTTEWAAQTQGAAQDYKDSIDEILDQSNAVADADDGDSIVRNAAILALQVHQTQELSAIKQNIATLKSGSLTTAQANNFVSLTDQILSDMAQEIALAEKMLLEDNIGFVTEKVTAAQEAYQKLILPANTTASLSSYGDLIINAANSTDYNTALTAISAQGLTSAFRNIVDPAVASTIDTVTDAENGNHSLTVGQTQVTANFTTSGSASNATGSYGGQSATFTTLTPGTSTSQSGSIAFNQQIDMTNNWTLKFDIDLTKLNTGGTGGVLSAQAAQGAGDFVGLILSPVLPSQLSTGATGGGLGIQGLANTYSWGIDFWNNGATNGDSSLGVNPTGGSTGLLGGSNGSNGNQVVGFRHTDASGNLVAANQTTDQQQAITSIQNWPGGTQGTDVTATVGTTTATWTSSTNPQINTPAVASYAYNGDGTGTLTVTFSGSTYTQTFTLPTTVMSVGLGAADGSMYSQMGVTITDFELTLATGTTTVNYVDQNGNVIKTATTIVANAGDTLGITNVSPNYATDSYSYTAPTITGYTIKSANDVTVVSDLTGTNTMTIVYQADPQTVQVVFVVDNGTIAPPAMVTQTGVTGGTYSLNVTSSLPAGYHFVNPSYNSTFTGTYDNDDSTNQQYTAEITADVQTLNISYTFPSGHDLSSSLTTAQKTQNSITTVDFAAVSIPQITGYTSYYTVGGVTTAGTSIPALATDTTSNGTSSVDSTPQSVSVTYTANPRQITVDYPADTTSPAVDYPSDVTITQNSSGVGYVTDGSYDAIAVGQVTGYVSYVDLNDGNGFVAMTTIPAGKFAATDITFNVTYQSLQATVYYYIQQVDSSGNPISSPQQLLSQSEGSGYNFDAFGETTTDITASLLSVNFLSAGYHVVNAFWDNDGDGNSNNGALPKSTWTFAQTTNIGTDDNPNFVASEVYQYTADAQTALVTTTYTDASTSDSTATYSGYTAGLQVVNVPAVNGYVATVTDSSGATYNITGNQFTFTYDATTNGTSETDGQVQTFTISYAPRISGVLINYGYASDTTTNVASSTSTDTTAFTAPTLSSSVQLAEAYGDDYTVDVPDVLGYTWTVTDNNGNSYTSDTLPTSFVSDGTDTTYSVTYAPDTSTITIEYYLETIDAAGNITFTQTAGPGLSASVNTGTIGTVLSYDPSSVTMPAGYTFDRLTATSAVTGDNDNLNGATMAKRLTYQISDTTYIVYLAADAQSVQVKFMSDPQNTATVYIDGRTGDTYSYDTSGLARPGYTYVITDPTGATVTAISGTYDATSNNNGTAALDNVGEGDLVPQVYTVTYTADFQQAVLVDSNGNTTLETVNGTTAGNLTFTTTDSGLARAGYTYTVTGPDGMSYATLAAALSGEVFDNTDNPAGSTTDASVQTFTITYKASAQTATIVTDSTDPNGAQTVASTAGVTGGAITFDGTTDSTLARAGYSYTVSVTGDTTAYATLAAALAANNTFDATNNGTSLTDASPQLFTVSYTANAQTVTVNYVYKQINAQGKTGNVATAITLTGQTNDPSQVTTAVTAPAGYTVQVSNTQVVNWTVGSDGNLVTTSYTFYYAPNADTATIIYQDAAGNSLASYLPAGTNLTPQGYTDGTIATPGAITIAGYTYQSVSGATVYSGANDVLTYIYAANAQSVTVHYVMENGSGTVTGAVSADTTVTGQTNDAATTITAVAAPAGYTLQGSQTQSVSWAVNADGTLVTSDYTFIYTANAQSATIIYQDSNGNNLSSLLPANTILSANGYTDDTITTSGVVTIAGYTYTSVTGPSTYADGTNTIIYIYTANAQTATIHYVYQTSADNTTYPNGSDVSAPTTLTSTTNATAGTANAIAAPTGFVLVGSQTQTVNWTINADGTLTKTDYYFYYAPETNTAAIKYLDENNNDISGLVATGEKPIITGPVGDTGTVIETSGAVTIPGYTFNDVSTSLSEDSGGNYLYSGTGTPANPDTIIYYYTANTQTVTVHYIYQGGSKDGTDVATAITVSATSNATETTTESGVTAPAGYTLVTGTQTISWAINSDGNLNVTDYYFYYTPNADTATISYQDSDGNDLSAYLPSGTLLSASGVTDDTITTSGTVAIAGYTYTSVSGPTTFTAGTDLVTYVYTANAQTITINYVYQQVSGQGKTGNVTTATTLNGVTNQSGSTQNAVTAPAGYTISGATSYTVTWTVNADGTLITPSYTFYYIPVAQTATIAYQDSNGNDISPLAPSGTLTSSQGYTDGSITTSGAVTIAGYSYTAASSTNVASPVFTAGTNTVIYVYTANPGTVTYYYLDQDGNTIAAPVQSTKNDSTGDSYATGVVIAEDNFAIAGYTYFGKGTTSDSDMLVDASGSSSVTYIYTALIQTVNVSFVDSNGQTLADTITLTGNSNAVIDYTSLTTVFAGYTLSSDGRQTTTNYDATAYTTTDTAPQNVVLIYTADQQTININYVVSGSNATLQPSQAVTGVSNGSFDYTTYAQAISGYTLMPAASTTVSSFDTDDATDQTVTLVYQADPQQVILNYVSDPENTASQTYNGVTDQAITEVVTLTDADLARAGYSYTIMGSDGKVYATLAAALSGIKTCDNTDNPIAQTQSMQLSNPRLRDVVTTTDTDAAAQVITVTYTADTQSAVVTTTNDPSGDKTYTAVTGASDSDITSLGVTDTDLARAGYTYTVTGPDGATSYATLAAALAANPTFDTDDATNQVFTVVYTAQMQVAQIITTNDPVTTNSATVETENGPSDSNIAFETTDTDLARAGYTYTVTGPDNEVYESLSAALAANPSYDDSDVTNGTDPSPQVFTVTYTANTDTPYTVEYLDDATSTDLKATLDLTGTTDTAIVNDATFISGYTLTNTTGATTINGDGSTAVVNHYTALTVPSEGDVDNETAVQTALATYTAATNETDQAAALTALSQAISAAETARDAANTDASTALASVTPDIATTVASLVTTLQNLVTAAADPSNPDHASATTAAIAAATAALKTAVANANTAKDDAVDDANAVVTSPYAMEADVESAQNALDTLLADPDATAAAITTATQALEDAVNAAQAPRTAALAAATSAENSITDDVSAIPAVVAAQNALDAAVAAANGNTGTTQDVIDATTALTNAITTATNAKSDAVATAEAVVTSPVDNESAVITAQNALNTLLADDSATADAITQATTALQNAVDTANTTRDTANANASAADSAITSAIATDPAVAAAQNTLDDLVAAAADPTNPNHASATSDAINQAAQALQDAVATAQRADAVSAAGQIVTAPYAAEPSVIAAQQALDAAISDSTSSAATIESATAALAQAVSDATGPRNTANSSATTAENAITPSIAVDSAVSAAKAALDAAVSAAAGNTATTAQINAAVTALNNAVAAANNALADAKTSAQTDLDNVPENVSDDSAVTAAKSALSKVLADQTSTLAEVQNAQTALDTAVSTAQTALSDAKTTAQTDLNSVPVNVSDDSVVTQAEQALQNVLTNPNSTKTDIDNAQTALDNAVSTAQTALADAKTSAQTDLTSVPANVSDDSAVTQAEQALQDVLTNPDSTKTDVETAQTALDNAVSTAQTALADAKTSAQTDLTNVPANVGDNSAVTQAEQALQAVLNNPDSTKTDIDNAQSALDNAVSAAQTALSDEKTSAQADLNSVPVNVSDESAVTQAEQALQDILNNPDSTKTDIETAQTALDNAVSTAQTALASAKTSAQTDLNSVPVNVSDESAVTQAEQALQDILNNPDSTKTDIQTAQSALDSAVTQAQDRLANLKQTVIVNFVDQNGNVIASSVTLTGQANSTIDYTPTNANAVIAGYTLVSDGRMSTTTYDATAYTGDTDTSPQTVTLVYKADAQKIVISFVTTDADGNTTTIQTSQTVTGVTAEDFNYQDYAPYIQGYTLMVGQCQIVDAFDSNDNNVQNVILVYQADPQQVIFEYVADPLNTDPAIYNGATDRPLSSSVELTDADLVRAGYSYTVRASNGKVYATLAEALAAVLNFDNTDNPIAQVSRLAMFLRAVVTTPTSLDKAAQTFVITYTPNTQTAQVKAVNDPAGTTSYTAVTGDSTSQITTLGVTDATLKRAGYTYVVSAPDGKWYSNLAAALAANDVFDTDDAVNQVFTVIYAAEVTQNISDDQTVIESDQALQETLADPNADVTAIETASDELTSAVEAAEKALSDTRESAQTALDSVPENVSDNTQVAAAEASLEDEITDPDSTKTAIETAQSALDNAVTQAESALTDAKMTAQTDLTNVPANVSDDSAVTQAEQALQAVLNNPDSTKTAIETAQSALDNAVSAAQTALADAKTAAQTDLTNVPVNVRDNSAVTQAEQVLQDILNNPDSTKTDIETAQSALDNAVSTAKIALADAKTSAQTDLTNVPANVGDNSAVTQAEQALQAVLTDPDSTKTAIETAQSALNSAVKAAELALADPAPIPTPAPQAPKSPQEKETNSAIEPVAQSTPLVAKVVTAAPVPQEDQTPLPKNGESTSKVGLFSGFGILSVWSLLEQKRHRKAKKSKR</sequence>
<feature type="compositionally biased region" description="Polar residues" evidence="3">
    <location>
        <begin position="77"/>
        <end position="90"/>
    </location>
</feature>
<feature type="domain" description="MucBP" evidence="4">
    <location>
        <begin position="2300"/>
        <end position="2365"/>
    </location>
</feature>
<dbReference type="Proteomes" id="UP000475928">
    <property type="component" value="Unassembled WGS sequence"/>
</dbReference>
<organism evidence="5 6">
    <name type="scientific">Pseudolactococcus insecticola</name>
    <dbReference type="NCBI Taxonomy" id="2709158"/>
    <lineage>
        <taxon>Bacteria</taxon>
        <taxon>Bacillati</taxon>
        <taxon>Bacillota</taxon>
        <taxon>Bacilli</taxon>
        <taxon>Lactobacillales</taxon>
        <taxon>Streptococcaceae</taxon>
        <taxon>Pseudolactococcus</taxon>
    </lineage>
</organism>
<evidence type="ECO:0000256" key="3">
    <source>
        <dbReference type="SAM" id="MobiDB-lite"/>
    </source>
</evidence>
<feature type="domain" description="MucBP" evidence="4">
    <location>
        <begin position="1828"/>
        <end position="1892"/>
    </location>
</feature>
<feature type="region of interest" description="Disordered" evidence="3">
    <location>
        <begin position="4649"/>
        <end position="4677"/>
    </location>
</feature>
<feature type="domain" description="MucBP" evidence="4">
    <location>
        <begin position="2452"/>
        <end position="2521"/>
    </location>
</feature>
<keyword evidence="1" id="KW-0732">Signal</keyword>
<evidence type="ECO:0000313" key="5">
    <source>
        <dbReference type="EMBL" id="GFH40756.1"/>
    </source>
</evidence>
<reference evidence="5 6" key="1">
    <citation type="submission" date="2020-02" db="EMBL/GenBank/DDBJ databases">
        <title>Draft genome sequence of Lactococcus sp. Hs20B0-1.</title>
        <authorList>
            <person name="Noda S."/>
            <person name="Yuki M."/>
            <person name="Ohkuma M."/>
        </authorList>
    </citation>
    <scope>NUCLEOTIDE SEQUENCE [LARGE SCALE GENOMIC DNA]</scope>
    <source>
        <strain evidence="5 6">Hs20B0-1</strain>
    </source>
</reference>
<dbReference type="InterPro" id="IPR009459">
    <property type="entry name" value="MucBP_dom"/>
</dbReference>
<gene>
    <name evidence="5" type="ORF">Hs20B_11540</name>
</gene>
<evidence type="ECO:0000313" key="6">
    <source>
        <dbReference type="Proteomes" id="UP000475928"/>
    </source>
</evidence>
<keyword evidence="6" id="KW-1185">Reference proteome</keyword>
<feature type="domain" description="MucBP" evidence="4">
    <location>
        <begin position="3995"/>
        <end position="4070"/>
    </location>
</feature>
<feature type="domain" description="MucBP" evidence="4">
    <location>
        <begin position="747"/>
        <end position="831"/>
    </location>
</feature>
<dbReference type="NCBIfam" id="TIGR03715">
    <property type="entry name" value="KxYKxGKxW"/>
    <property type="match status" value="1"/>
</dbReference>
<evidence type="ECO:0000256" key="2">
    <source>
        <dbReference type="ARBA" id="ARBA00022737"/>
    </source>
</evidence>
<name>A0A6A0B730_9LACT</name>
<feature type="domain" description="MucBP" evidence="4">
    <location>
        <begin position="2135"/>
        <end position="2215"/>
    </location>
</feature>
<dbReference type="RefSeq" id="WP_172356573.1">
    <property type="nucleotide sequence ID" value="NZ_BLLH01000005.1"/>
</dbReference>
<comment type="caution">
    <text evidence="5">The sequence shown here is derived from an EMBL/GenBank/DDBJ whole genome shotgun (WGS) entry which is preliminary data.</text>
</comment>
<evidence type="ECO:0000259" key="4">
    <source>
        <dbReference type="Pfam" id="PF06458"/>
    </source>
</evidence>
<feature type="domain" description="MucBP" evidence="4">
    <location>
        <begin position="2681"/>
        <end position="2749"/>
    </location>
</feature>
<feature type="compositionally biased region" description="Polar residues" evidence="3">
    <location>
        <begin position="212"/>
        <end position="248"/>
    </location>
</feature>
<accession>A0A6A0B730</accession>
<feature type="region of interest" description="Disordered" evidence="3">
    <location>
        <begin position="63"/>
        <end position="95"/>
    </location>
</feature>
<feature type="domain" description="MucBP" evidence="4">
    <location>
        <begin position="1979"/>
        <end position="2044"/>
    </location>
</feature>
<dbReference type="Pfam" id="PF06458">
    <property type="entry name" value="MucBP"/>
    <property type="match status" value="10"/>
</dbReference>
<dbReference type="InterPro" id="IPR022263">
    <property type="entry name" value="KxYKxGKxW"/>
</dbReference>
<dbReference type="Gene3D" id="3.10.20.320">
    <property type="entry name" value="Putative peptidoglycan bound protein (lpxtg motif)"/>
    <property type="match status" value="8"/>
</dbReference>
<evidence type="ECO:0000256" key="1">
    <source>
        <dbReference type="ARBA" id="ARBA00022729"/>
    </source>
</evidence>
<feature type="region of interest" description="Disordered" evidence="3">
    <location>
        <begin position="212"/>
        <end position="254"/>
    </location>
</feature>
<dbReference type="Pfam" id="PF19258">
    <property type="entry name" value="KxYKxGKxW_sig"/>
    <property type="match status" value="1"/>
</dbReference>